<dbReference type="SMART" id="SM00248">
    <property type="entry name" value="ANK"/>
    <property type="match status" value="6"/>
</dbReference>
<keyword evidence="5" id="KW-1185">Reference proteome</keyword>
<dbReference type="PANTHER" id="PTHR24177">
    <property type="entry name" value="CASKIN"/>
    <property type="match status" value="1"/>
</dbReference>
<dbReference type="Gene3D" id="1.25.40.20">
    <property type="entry name" value="Ankyrin repeat-containing domain"/>
    <property type="match status" value="2"/>
</dbReference>
<keyword evidence="3" id="KW-0812">Transmembrane</keyword>
<feature type="transmembrane region" description="Helical" evidence="3">
    <location>
        <begin position="490"/>
        <end position="514"/>
    </location>
</feature>
<evidence type="ECO:0000313" key="5">
    <source>
        <dbReference type="Proteomes" id="UP001341840"/>
    </source>
</evidence>
<reference evidence="4 5" key="1">
    <citation type="journal article" date="2023" name="Plants (Basel)">
        <title>Bridging the Gap: Combining Genomics and Transcriptomics Approaches to Understand Stylosanthes scabra, an Orphan Legume from the Brazilian Caatinga.</title>
        <authorList>
            <person name="Ferreira-Neto J.R.C."/>
            <person name="da Silva M.D."/>
            <person name="Binneck E."/>
            <person name="de Melo N.F."/>
            <person name="da Silva R.H."/>
            <person name="de Melo A.L.T.M."/>
            <person name="Pandolfi V."/>
            <person name="Bustamante F.O."/>
            <person name="Brasileiro-Vidal A.C."/>
            <person name="Benko-Iseppon A.M."/>
        </authorList>
    </citation>
    <scope>NUCLEOTIDE SEQUENCE [LARGE SCALE GENOMIC DNA]</scope>
    <source>
        <tissue evidence="4">Leaves</tissue>
    </source>
</reference>
<comment type="caution">
    <text evidence="4">The sequence shown here is derived from an EMBL/GenBank/DDBJ whole genome shotgun (WGS) entry which is preliminary data.</text>
</comment>
<dbReference type="EMBL" id="JASCZI010121458">
    <property type="protein sequence ID" value="MED6161836.1"/>
    <property type="molecule type" value="Genomic_DNA"/>
</dbReference>
<sequence length="553" mass="62216">MSKSGGANNTSSAATTDRDELGIIVTEEAEHVKEQSLYKRELYRAAISGDWVKASSHNQTHPNWMRIPLTDDGDTALHMAVSMEQTTFVEKLIMLMSVEDMEILKVDGNTAFSMAAISGNVEIAKLLLQKNPRLAWIKGHKNMLPIELASSVNQPLMVSFLFQRTTDDIDVLLHVPFPDIVRLFFLALTTNTYSVASILLDRYSDLNCVVNNDNGLTPLEAIARLTFERDAPGYGDFLCSMFKLIEEEESPNYERISKAMFDAAKLGNGMVLESIFRFYPTLFTKVNSDGQSLLHIAILHRQASVFRLITSKGAYKNAMVRVVDNDGNNVLHLAAKLVVEERFRSMVLLMCNEERWFTGVEEIVPPAFKRLENRDGKTPEELFYKDHKELSKNAIDDLNQVANTFLVVGTLIVTLGITGALTIRTNTIQGRLPMFDEKTWYIIFLLSVIAGVISTVISMLQYISIMLFHSRKQTLDYVNSLEQRLTTGNLFLLAALGILCTFAVMSGIILIFAFFPKWTFCVLAAFFILPILWVKTIFRLGPIHHVISKTAVF</sequence>
<dbReference type="Proteomes" id="UP001341840">
    <property type="component" value="Unassembled WGS sequence"/>
</dbReference>
<dbReference type="PROSITE" id="PS50088">
    <property type="entry name" value="ANK_REPEAT"/>
    <property type="match status" value="2"/>
</dbReference>
<dbReference type="InterPro" id="IPR036770">
    <property type="entry name" value="Ankyrin_rpt-contain_sf"/>
</dbReference>
<dbReference type="InterPro" id="IPR002110">
    <property type="entry name" value="Ankyrin_rpt"/>
</dbReference>
<dbReference type="SUPFAM" id="SSF48403">
    <property type="entry name" value="Ankyrin repeat"/>
    <property type="match status" value="1"/>
</dbReference>
<comment type="subcellular location">
    <subcellularLocation>
        <location evidence="1">Cell membrane</location>
        <topology evidence="1">Peripheral membrane protein</topology>
        <orientation evidence="1">Cytoplasmic side</orientation>
    </subcellularLocation>
</comment>
<keyword evidence="3" id="KW-0472">Membrane</keyword>
<feature type="repeat" description="ANK" evidence="2">
    <location>
        <begin position="107"/>
        <end position="131"/>
    </location>
</feature>
<evidence type="ECO:0000256" key="1">
    <source>
        <dbReference type="ARBA" id="ARBA00004413"/>
    </source>
</evidence>
<dbReference type="PROSITE" id="PS50297">
    <property type="entry name" value="ANK_REP_REGION"/>
    <property type="match status" value="1"/>
</dbReference>
<evidence type="ECO:0008006" key="6">
    <source>
        <dbReference type="Google" id="ProtNLM"/>
    </source>
</evidence>
<feature type="transmembrane region" description="Helical" evidence="3">
    <location>
        <begin position="401"/>
        <end position="421"/>
    </location>
</feature>
<accession>A0ABU6UKT1</accession>
<dbReference type="PANTHER" id="PTHR24177:SF473">
    <property type="entry name" value="PROTEIN, PUTATIVE-RELATED"/>
    <property type="match status" value="1"/>
</dbReference>
<evidence type="ECO:0000256" key="3">
    <source>
        <dbReference type="SAM" id="Phobius"/>
    </source>
</evidence>
<gene>
    <name evidence="4" type="ORF">PIB30_064494</name>
</gene>
<proteinExistence type="predicted"/>
<name>A0ABU6UKT1_9FABA</name>
<organism evidence="4 5">
    <name type="scientific">Stylosanthes scabra</name>
    <dbReference type="NCBI Taxonomy" id="79078"/>
    <lineage>
        <taxon>Eukaryota</taxon>
        <taxon>Viridiplantae</taxon>
        <taxon>Streptophyta</taxon>
        <taxon>Embryophyta</taxon>
        <taxon>Tracheophyta</taxon>
        <taxon>Spermatophyta</taxon>
        <taxon>Magnoliopsida</taxon>
        <taxon>eudicotyledons</taxon>
        <taxon>Gunneridae</taxon>
        <taxon>Pentapetalae</taxon>
        <taxon>rosids</taxon>
        <taxon>fabids</taxon>
        <taxon>Fabales</taxon>
        <taxon>Fabaceae</taxon>
        <taxon>Papilionoideae</taxon>
        <taxon>50 kb inversion clade</taxon>
        <taxon>dalbergioids sensu lato</taxon>
        <taxon>Dalbergieae</taxon>
        <taxon>Pterocarpus clade</taxon>
        <taxon>Stylosanthes</taxon>
    </lineage>
</organism>
<protein>
    <recommendedName>
        <fullName evidence="6">PGG domain-containing protein</fullName>
    </recommendedName>
</protein>
<feature type="repeat" description="ANK" evidence="2">
    <location>
        <begin position="289"/>
        <end position="321"/>
    </location>
</feature>
<keyword evidence="2" id="KW-0040">ANK repeat</keyword>
<feature type="transmembrane region" description="Helical" evidence="3">
    <location>
        <begin position="441"/>
        <end position="469"/>
    </location>
</feature>
<dbReference type="Pfam" id="PF12796">
    <property type="entry name" value="Ank_2"/>
    <property type="match status" value="1"/>
</dbReference>
<evidence type="ECO:0000256" key="2">
    <source>
        <dbReference type="PROSITE-ProRule" id="PRU00023"/>
    </source>
</evidence>
<evidence type="ECO:0000313" key="4">
    <source>
        <dbReference type="EMBL" id="MED6161836.1"/>
    </source>
</evidence>
<feature type="transmembrane region" description="Helical" evidence="3">
    <location>
        <begin position="520"/>
        <end position="538"/>
    </location>
</feature>
<keyword evidence="3" id="KW-1133">Transmembrane helix</keyword>